<name>A0A4R2NR12_9FLAO</name>
<evidence type="ECO:0008006" key="4">
    <source>
        <dbReference type="Google" id="ProtNLM"/>
    </source>
</evidence>
<dbReference type="OrthoDB" id="981250at2"/>
<feature type="chain" id="PRO_5021032319" description="Curli production assembly/transport component CsgE" evidence="1">
    <location>
        <begin position="21"/>
        <end position="133"/>
    </location>
</feature>
<keyword evidence="3" id="KW-1185">Reference proteome</keyword>
<accession>A0A4R2NR12</accession>
<evidence type="ECO:0000313" key="2">
    <source>
        <dbReference type="EMBL" id="TCP24280.1"/>
    </source>
</evidence>
<evidence type="ECO:0000256" key="1">
    <source>
        <dbReference type="SAM" id="SignalP"/>
    </source>
</evidence>
<evidence type="ECO:0000313" key="3">
    <source>
        <dbReference type="Proteomes" id="UP000294564"/>
    </source>
</evidence>
<sequence length="133" mass="15364">MRHLFIAFATIILSLSTLFAQESKTNNFSVSISRVENEKPILLKEWLDYTKMDATLKTINHSNKKEGSKNNNELIHFNDGKQEIPFEFNNGIISANSPSKETIFKMYLISKRLHAEVKDSNGKIYSDKDFYKN</sequence>
<protein>
    <recommendedName>
        <fullName evidence="4">Curli production assembly/transport component CsgE</fullName>
    </recommendedName>
</protein>
<organism evidence="2 3">
    <name type="scientific">Tenacibaculum skagerrakense</name>
    <dbReference type="NCBI Taxonomy" id="186571"/>
    <lineage>
        <taxon>Bacteria</taxon>
        <taxon>Pseudomonadati</taxon>
        <taxon>Bacteroidota</taxon>
        <taxon>Flavobacteriia</taxon>
        <taxon>Flavobacteriales</taxon>
        <taxon>Flavobacteriaceae</taxon>
        <taxon>Tenacibaculum</taxon>
    </lineage>
</organism>
<dbReference type="RefSeq" id="WP_132794959.1">
    <property type="nucleotide sequence ID" value="NZ_SLXM01000006.1"/>
</dbReference>
<dbReference type="AlphaFoldDB" id="A0A4R2NR12"/>
<keyword evidence="1" id="KW-0732">Signal</keyword>
<gene>
    <name evidence="2" type="ORF">EV195_10682</name>
</gene>
<feature type="signal peptide" evidence="1">
    <location>
        <begin position="1"/>
        <end position="20"/>
    </location>
</feature>
<dbReference type="EMBL" id="SLXM01000006">
    <property type="protein sequence ID" value="TCP24280.1"/>
    <property type="molecule type" value="Genomic_DNA"/>
</dbReference>
<comment type="caution">
    <text evidence="2">The sequence shown here is derived from an EMBL/GenBank/DDBJ whole genome shotgun (WGS) entry which is preliminary data.</text>
</comment>
<proteinExistence type="predicted"/>
<reference evidence="2 3" key="1">
    <citation type="submission" date="2019-03" db="EMBL/GenBank/DDBJ databases">
        <title>Genomic Encyclopedia of Type Strains, Phase IV (KMG-IV): sequencing the most valuable type-strain genomes for metagenomic binning, comparative biology and taxonomic classification.</title>
        <authorList>
            <person name="Goeker M."/>
        </authorList>
    </citation>
    <scope>NUCLEOTIDE SEQUENCE [LARGE SCALE GENOMIC DNA]</scope>
    <source>
        <strain evidence="2 3">DSM 14836</strain>
    </source>
</reference>
<dbReference type="Proteomes" id="UP000294564">
    <property type="component" value="Unassembled WGS sequence"/>
</dbReference>